<feature type="compositionally biased region" description="Low complexity" evidence="1">
    <location>
        <begin position="24"/>
        <end position="36"/>
    </location>
</feature>
<proteinExistence type="predicted"/>
<dbReference type="Proteomes" id="UP000269396">
    <property type="component" value="Unassembled WGS sequence"/>
</dbReference>
<feature type="compositionally biased region" description="Low complexity" evidence="1">
    <location>
        <begin position="85"/>
        <end position="107"/>
    </location>
</feature>
<sequence>MAFKDAPGFQKLDYYHPIYSSSSALSSSSSDKISNSQNPQLSNTVSINSDDINVDDRLSILSDVGGGNTNHVENKELIKDSKNKPSINPRSGSRNSNSGYNGINGNNDRANDAKTSSRPALEMISNNNEVTDHNQLISAISTSPKYNWKNHPKSDADNHDKLLPTNINSHNKNKERKLTKRSASSVFGSRQKHKQSVLVILGKPMVPGGFQPEVHELTDCDATLRPLEPQPNSSVVTSRTLKLRNTSFSRLQPLLHRDSSWVWVGRQHVISEQNETDKLDENSNPHHHSQLIGYNSELTNFNITAPTSTTANIINNGSSIGVPKIDASLSHSHKRPVQFNGMKKNSTTAVLSVGEADLLLLQSPYRESVWQDTLRSDTIESDSRFLYVTSDNLTQQFGYTEEIQPNSFLYNRLSIPASNAPKNECQTLGRHLKRHTTAFTQRNYQVSWVFCDDFY</sequence>
<feature type="compositionally biased region" description="Polar residues" evidence="1">
    <location>
        <begin position="37"/>
        <end position="48"/>
    </location>
</feature>
<dbReference type="AlphaFoldDB" id="A0A183Q234"/>
<evidence type="ECO:0000313" key="3">
    <source>
        <dbReference type="Proteomes" id="UP000269396"/>
    </source>
</evidence>
<feature type="region of interest" description="Disordered" evidence="1">
    <location>
        <begin position="62"/>
        <end position="117"/>
    </location>
</feature>
<reference evidence="2 3" key="1">
    <citation type="submission" date="2018-11" db="EMBL/GenBank/DDBJ databases">
        <authorList>
            <consortium name="Pathogen Informatics"/>
        </authorList>
    </citation>
    <scope>NUCLEOTIDE SEQUENCE [LARGE SCALE GENOMIC DNA]</scope>
    <source>
        <strain>Denwood</strain>
        <strain evidence="3">Zambia</strain>
    </source>
</reference>
<dbReference type="EMBL" id="UZAL01045064">
    <property type="protein sequence ID" value="VDP83090.1"/>
    <property type="molecule type" value="Genomic_DNA"/>
</dbReference>
<feature type="region of interest" description="Disordered" evidence="1">
    <location>
        <begin position="166"/>
        <end position="189"/>
    </location>
</feature>
<evidence type="ECO:0000256" key="1">
    <source>
        <dbReference type="SAM" id="MobiDB-lite"/>
    </source>
</evidence>
<name>A0A183Q234_9TREM</name>
<protein>
    <submittedName>
        <fullName evidence="2">Uncharacterized protein</fullName>
    </submittedName>
</protein>
<feature type="compositionally biased region" description="Basic residues" evidence="1">
    <location>
        <begin position="171"/>
        <end position="180"/>
    </location>
</feature>
<accession>A0A183Q234</accession>
<feature type="region of interest" description="Disordered" evidence="1">
    <location>
        <begin position="24"/>
        <end position="48"/>
    </location>
</feature>
<evidence type="ECO:0000313" key="2">
    <source>
        <dbReference type="EMBL" id="VDP83090.1"/>
    </source>
</evidence>
<organism evidence="2 3">
    <name type="scientific">Schistosoma mattheei</name>
    <dbReference type="NCBI Taxonomy" id="31246"/>
    <lineage>
        <taxon>Eukaryota</taxon>
        <taxon>Metazoa</taxon>
        <taxon>Spiralia</taxon>
        <taxon>Lophotrochozoa</taxon>
        <taxon>Platyhelminthes</taxon>
        <taxon>Trematoda</taxon>
        <taxon>Digenea</taxon>
        <taxon>Strigeidida</taxon>
        <taxon>Schistosomatoidea</taxon>
        <taxon>Schistosomatidae</taxon>
        <taxon>Schistosoma</taxon>
    </lineage>
</organism>
<gene>
    <name evidence="2" type="ORF">SMTD_LOCUS20671</name>
</gene>
<feature type="compositionally biased region" description="Basic and acidic residues" evidence="1">
    <location>
        <begin position="72"/>
        <end position="83"/>
    </location>
</feature>
<keyword evidence="3" id="KW-1185">Reference proteome</keyword>